<keyword evidence="1" id="KW-0732">Signal</keyword>
<protein>
    <recommendedName>
        <fullName evidence="4">Lipoprotein</fullName>
    </recommendedName>
</protein>
<dbReference type="AlphaFoldDB" id="A0A939QL37"/>
<evidence type="ECO:0000313" key="2">
    <source>
        <dbReference type="EMBL" id="MBO3664175.1"/>
    </source>
</evidence>
<gene>
    <name evidence="2" type="ORF">J5V96_11715</name>
</gene>
<name>A0A939QL37_9MICO</name>
<evidence type="ECO:0000313" key="3">
    <source>
        <dbReference type="Proteomes" id="UP000680132"/>
    </source>
</evidence>
<feature type="chain" id="PRO_5036887661" description="Lipoprotein" evidence="1">
    <location>
        <begin position="28"/>
        <end position="148"/>
    </location>
</feature>
<accession>A0A939QL37</accession>
<evidence type="ECO:0000256" key="1">
    <source>
        <dbReference type="SAM" id="SignalP"/>
    </source>
</evidence>
<evidence type="ECO:0008006" key="4">
    <source>
        <dbReference type="Google" id="ProtNLM"/>
    </source>
</evidence>
<reference evidence="2" key="1">
    <citation type="submission" date="2021-03" db="EMBL/GenBank/DDBJ databases">
        <title>Microbacterium sp. nov., a novel actinobacterium isolated from cow dung.</title>
        <authorList>
            <person name="Zhang L."/>
        </authorList>
    </citation>
    <scope>NUCLEOTIDE SEQUENCE</scope>
    <source>
        <strain evidence="2">NEAU-LLB</strain>
    </source>
</reference>
<dbReference type="EMBL" id="JAGFOA010000004">
    <property type="protein sequence ID" value="MBO3664175.1"/>
    <property type="molecule type" value="Genomic_DNA"/>
</dbReference>
<keyword evidence="3" id="KW-1185">Reference proteome</keyword>
<feature type="signal peptide" evidence="1">
    <location>
        <begin position="1"/>
        <end position="27"/>
    </location>
</feature>
<dbReference type="RefSeq" id="WP_208503964.1">
    <property type="nucleotide sequence ID" value="NZ_JAGFOA010000004.1"/>
</dbReference>
<organism evidence="2 3">
    <name type="scientific">Microbacterium stercoris</name>
    <dbReference type="NCBI Taxonomy" id="2820289"/>
    <lineage>
        <taxon>Bacteria</taxon>
        <taxon>Bacillati</taxon>
        <taxon>Actinomycetota</taxon>
        <taxon>Actinomycetes</taxon>
        <taxon>Micrococcales</taxon>
        <taxon>Microbacteriaceae</taxon>
        <taxon>Microbacterium</taxon>
    </lineage>
</organism>
<dbReference type="Proteomes" id="UP000680132">
    <property type="component" value="Unassembled WGS sequence"/>
</dbReference>
<proteinExistence type="predicted"/>
<sequence>MRSTRALRLSVAALTAAFLVPSLAACAAVGDALQREATHEFASRDELAHEWSREAPWVPADAETIRIRESLGGEPASLALVSASDLDPETCADVERRSAPTLAVEKTPDVYKIDRVFVCGKWAVVPTEDGWYGWTPVHPDERAASPTR</sequence>
<comment type="caution">
    <text evidence="2">The sequence shown here is derived from an EMBL/GenBank/DDBJ whole genome shotgun (WGS) entry which is preliminary data.</text>
</comment>
<dbReference type="PROSITE" id="PS51257">
    <property type="entry name" value="PROKAR_LIPOPROTEIN"/>
    <property type="match status" value="1"/>
</dbReference>